<organism evidence="1 2">
    <name type="scientific">Amycolatopsis roodepoortensis</name>
    <dbReference type="NCBI Taxonomy" id="700274"/>
    <lineage>
        <taxon>Bacteria</taxon>
        <taxon>Bacillati</taxon>
        <taxon>Actinomycetota</taxon>
        <taxon>Actinomycetes</taxon>
        <taxon>Pseudonocardiales</taxon>
        <taxon>Pseudonocardiaceae</taxon>
        <taxon>Amycolatopsis</taxon>
    </lineage>
</organism>
<evidence type="ECO:0008006" key="3">
    <source>
        <dbReference type="Google" id="ProtNLM"/>
    </source>
</evidence>
<protein>
    <recommendedName>
        <fullName evidence="3">PAC2 family protein</fullName>
    </recommendedName>
</protein>
<accession>A0ABR9L5L2</accession>
<dbReference type="EMBL" id="JADBEJ010000004">
    <property type="protein sequence ID" value="MBE1575871.1"/>
    <property type="molecule type" value="Genomic_DNA"/>
</dbReference>
<dbReference type="Gene3D" id="3.40.50.10900">
    <property type="entry name" value="PAC-like subunit"/>
    <property type="match status" value="1"/>
</dbReference>
<reference evidence="1 2" key="1">
    <citation type="submission" date="2020-10" db="EMBL/GenBank/DDBJ databases">
        <title>Sequencing the genomes of 1000 actinobacteria strains.</title>
        <authorList>
            <person name="Klenk H.-P."/>
        </authorList>
    </citation>
    <scope>NUCLEOTIDE SEQUENCE [LARGE SCALE GENOMIC DNA]</scope>
    <source>
        <strain evidence="1 2">DSM 46661</strain>
    </source>
</reference>
<gene>
    <name evidence="1" type="ORF">H4W30_002918</name>
</gene>
<dbReference type="SUPFAM" id="SSF159659">
    <property type="entry name" value="Cgl1923-like"/>
    <property type="match status" value="1"/>
</dbReference>
<name>A0ABR9L5L2_9PSEU</name>
<dbReference type="Pfam" id="PF09754">
    <property type="entry name" value="PAC2"/>
    <property type="match status" value="1"/>
</dbReference>
<dbReference type="PIRSF" id="PIRSF028754">
    <property type="entry name" value="UCP028754"/>
    <property type="match status" value="1"/>
</dbReference>
<evidence type="ECO:0000313" key="2">
    <source>
        <dbReference type="Proteomes" id="UP000656548"/>
    </source>
</evidence>
<dbReference type="Gene3D" id="1.10.287.100">
    <property type="match status" value="1"/>
</dbReference>
<dbReference type="InterPro" id="IPR019151">
    <property type="entry name" value="Proteasome_assmbl_chaperone_2"/>
</dbReference>
<comment type="caution">
    <text evidence="1">The sequence shown here is derived from an EMBL/GenBank/DDBJ whole genome shotgun (WGS) entry which is preliminary data.</text>
</comment>
<dbReference type="InterPro" id="IPR038389">
    <property type="entry name" value="PSMG2_sf"/>
</dbReference>
<sequence>MDTPYRGVGTGGRSYARNLEDLVALDPEDLYEVDSDVPDLGGAVLLHYFDGFMDAGSAGKLVAEQLLNSSEHRVIARFDVDRLIDYRSRRPAMTYSIDHWEAYDAPELVVHLLHDADGVPFLLLTGPEPDHDWERFCAAVRGLVERWDVRLTTGFHGIPMGAPHTRPLGVTAHATRNELVGEHRPLPNRMQVPGSIAGLLEFRLGEWGHDASGFAAHVPHYLADSTYPSAALNLLGAVAAATGLNLPDGDLREASHEAEAEIARQVAGSEKVADVVRALEQQYDTFMEASGKESLLAESVEHMPTAEELGKEFERFLAEQNGGDAPER</sequence>
<evidence type="ECO:0000313" key="1">
    <source>
        <dbReference type="EMBL" id="MBE1575871.1"/>
    </source>
</evidence>
<keyword evidence="2" id="KW-1185">Reference proteome</keyword>
<dbReference type="InterPro" id="IPR008492">
    <property type="entry name" value="Rv2714-like"/>
</dbReference>
<dbReference type="Proteomes" id="UP000656548">
    <property type="component" value="Unassembled WGS sequence"/>
</dbReference>
<proteinExistence type="predicted"/>